<evidence type="ECO:0000313" key="3">
    <source>
        <dbReference type="EMBL" id="OMO69856.1"/>
    </source>
</evidence>
<dbReference type="AlphaFoldDB" id="A0A1R3HHK2"/>
<dbReference type="STRING" id="93759.A0A1R3HHK2"/>
<sequence>MTYTEQEIRQWREERKKYYPTKANIKKKLSGKVADSEVAKLRSEQLKDILAKQAQLGVEVAEIPSHYLLGSEKKVNGRGESNGPSTKRGRFEKHDKGGKSEKRDRFSRKRRSTNEESCEGPSSSKRSPTLLQKLLGADIRKDKSRLLQVFRFMVINSFFKDWPEKPLKYPVVVVRDGLCDSEIVQGNPLLVGNEDIEACNKSMIQSIGDGDIDHHKNKDGNAGNEDIEACNKSMIQSIGDGDIDHHKNNSGNDVDTVNEEKDDANGDEDNYDKHNQVALCLGDKADIGEEIVQNEEEEGEIID</sequence>
<feature type="compositionally biased region" description="Polar residues" evidence="1">
    <location>
        <begin position="120"/>
        <end position="129"/>
    </location>
</feature>
<evidence type="ECO:0000256" key="1">
    <source>
        <dbReference type="SAM" id="MobiDB-lite"/>
    </source>
</evidence>
<feature type="domain" description="FMR1-interacting protein 1 conserved" evidence="2">
    <location>
        <begin position="3"/>
        <end position="29"/>
    </location>
</feature>
<feature type="region of interest" description="Disordered" evidence="1">
    <location>
        <begin position="71"/>
        <end position="129"/>
    </location>
</feature>
<dbReference type="GO" id="GO:0005634">
    <property type="term" value="C:nucleus"/>
    <property type="evidence" value="ECO:0007669"/>
    <property type="project" value="TreeGrafter"/>
</dbReference>
<proteinExistence type="predicted"/>
<feature type="compositionally biased region" description="Basic and acidic residues" evidence="1">
    <location>
        <begin position="92"/>
        <end position="104"/>
    </location>
</feature>
<dbReference type="EMBL" id="AWUE01020118">
    <property type="protein sequence ID" value="OMO69856.1"/>
    <property type="molecule type" value="Genomic_DNA"/>
</dbReference>
<accession>A0A1R3HHK2</accession>
<organism evidence="3 4">
    <name type="scientific">Corchorus olitorius</name>
    <dbReference type="NCBI Taxonomy" id="93759"/>
    <lineage>
        <taxon>Eukaryota</taxon>
        <taxon>Viridiplantae</taxon>
        <taxon>Streptophyta</taxon>
        <taxon>Embryophyta</taxon>
        <taxon>Tracheophyta</taxon>
        <taxon>Spermatophyta</taxon>
        <taxon>Magnoliopsida</taxon>
        <taxon>eudicotyledons</taxon>
        <taxon>Gunneridae</taxon>
        <taxon>Pentapetalae</taxon>
        <taxon>rosids</taxon>
        <taxon>malvids</taxon>
        <taxon>Malvales</taxon>
        <taxon>Malvaceae</taxon>
        <taxon>Grewioideae</taxon>
        <taxon>Apeibeae</taxon>
        <taxon>Corchorus</taxon>
    </lineage>
</organism>
<keyword evidence="4" id="KW-1185">Reference proteome</keyword>
<comment type="caution">
    <text evidence="3">The sequence shown here is derived from an EMBL/GenBank/DDBJ whole genome shotgun (WGS) entry which is preliminary data.</text>
</comment>
<dbReference type="Proteomes" id="UP000187203">
    <property type="component" value="Unassembled WGS sequence"/>
</dbReference>
<evidence type="ECO:0000313" key="4">
    <source>
        <dbReference type="Proteomes" id="UP000187203"/>
    </source>
</evidence>
<dbReference type="InterPro" id="IPR039136">
    <property type="entry name" value="NUFIP1-like"/>
</dbReference>
<feature type="compositionally biased region" description="Acidic residues" evidence="1">
    <location>
        <begin position="256"/>
        <end position="270"/>
    </location>
</feature>
<dbReference type="InterPro" id="IPR019496">
    <property type="entry name" value="NUFIP1_cons_dom"/>
</dbReference>
<feature type="region of interest" description="Disordered" evidence="1">
    <location>
        <begin position="238"/>
        <end position="272"/>
    </location>
</feature>
<dbReference type="GO" id="GO:0003723">
    <property type="term" value="F:RNA binding"/>
    <property type="evidence" value="ECO:0007669"/>
    <property type="project" value="InterPro"/>
</dbReference>
<dbReference type="Pfam" id="PF10453">
    <property type="entry name" value="NUFIP1"/>
    <property type="match status" value="1"/>
</dbReference>
<dbReference type="PANTHER" id="PTHR13309">
    <property type="entry name" value="NUCLEAR FRAGILE X MENTAL RETARDATION PROTEIN INTERACTING PROTEIN 1"/>
    <property type="match status" value="1"/>
</dbReference>
<reference evidence="4" key="1">
    <citation type="submission" date="2013-09" db="EMBL/GenBank/DDBJ databases">
        <title>Corchorus olitorius genome sequencing.</title>
        <authorList>
            <person name="Alam M."/>
            <person name="Haque M.S."/>
            <person name="Islam M.S."/>
            <person name="Emdad E.M."/>
            <person name="Islam M.M."/>
            <person name="Ahmed B."/>
            <person name="Halim A."/>
            <person name="Hossen Q.M.M."/>
            <person name="Hossain M.Z."/>
            <person name="Ahmed R."/>
            <person name="Khan M.M."/>
            <person name="Islam R."/>
            <person name="Rashid M.M."/>
            <person name="Khan S.A."/>
            <person name="Rahman M.S."/>
            <person name="Alam M."/>
            <person name="Yahiya A.S."/>
            <person name="Khan M.S."/>
            <person name="Azam M.S."/>
            <person name="Haque T."/>
            <person name="Lashkar M.Z.H."/>
            <person name="Akhand A.I."/>
            <person name="Morshed G."/>
            <person name="Roy S."/>
            <person name="Uddin K.S."/>
            <person name="Rabeya T."/>
            <person name="Hossain A.S."/>
            <person name="Chowdhury A."/>
            <person name="Snigdha A.R."/>
            <person name="Mortoza M.S."/>
            <person name="Matin S.A."/>
            <person name="Hoque S.M.E."/>
            <person name="Islam M.K."/>
            <person name="Roy D.K."/>
            <person name="Haider R."/>
            <person name="Moosa M.M."/>
            <person name="Elias S.M."/>
            <person name="Hasan A.M."/>
            <person name="Jahan S."/>
            <person name="Shafiuddin M."/>
            <person name="Mahmood N."/>
            <person name="Shommy N.S."/>
        </authorList>
    </citation>
    <scope>NUCLEOTIDE SEQUENCE [LARGE SCALE GENOMIC DNA]</scope>
    <source>
        <strain evidence="4">cv. O-4</strain>
    </source>
</reference>
<name>A0A1R3HHK2_9ROSI</name>
<protein>
    <recommendedName>
        <fullName evidence="2">FMR1-interacting protein 1 conserved domain-containing protein</fullName>
    </recommendedName>
</protein>
<dbReference type="PANTHER" id="PTHR13309:SF0">
    <property type="entry name" value="FMR1-INTERACTING PROTEIN NUFIP1"/>
    <property type="match status" value="1"/>
</dbReference>
<dbReference type="GO" id="GO:0000492">
    <property type="term" value="P:box C/D snoRNP assembly"/>
    <property type="evidence" value="ECO:0007669"/>
    <property type="project" value="TreeGrafter"/>
</dbReference>
<dbReference type="OrthoDB" id="273070at2759"/>
<gene>
    <name evidence="3" type="ORF">COLO4_28900</name>
</gene>
<evidence type="ECO:0000259" key="2">
    <source>
        <dbReference type="Pfam" id="PF10453"/>
    </source>
</evidence>